<evidence type="ECO:0000256" key="8">
    <source>
        <dbReference type="ARBA" id="ARBA00022741"/>
    </source>
</evidence>
<evidence type="ECO:0000256" key="5">
    <source>
        <dbReference type="ARBA" id="ARBA00022553"/>
    </source>
</evidence>
<dbReference type="InterPro" id="IPR023299">
    <property type="entry name" value="ATPase_P-typ_cyto_dom_N"/>
</dbReference>
<keyword evidence="14 17" id="KW-0472">Membrane</keyword>
<dbReference type="PROSITE" id="PS50846">
    <property type="entry name" value="HMA_2"/>
    <property type="match status" value="1"/>
</dbReference>
<feature type="transmembrane region" description="Helical" evidence="17">
    <location>
        <begin position="421"/>
        <end position="440"/>
    </location>
</feature>
<dbReference type="Gene3D" id="3.40.1110.10">
    <property type="entry name" value="Calcium-transporting ATPase, cytoplasmic domain N"/>
    <property type="match status" value="1"/>
</dbReference>
<sequence>MTREDCYHCGEPVLTGDSFHVEILGEERTMCCPGCEAVATTIVASGLTSYYEYRTAPAEKASLIPDELQSLSLYDNDDIQQEFVRHEGGIDEVVLSVDGVSCAACAWLIEKQLGKEAGVSRIQVNTTTNRATLRWDPSATKLSILLSRIHALGYKAAPFEADSQEHQYHQTMKQYLYKLGIAGLATMQVMMLAVAMYFEVFGDMDESFRDYFRWVSLIFATPVLLYSAMPFYINAWRNLKARTLGMDVPVSIALLFAYFASLYATVTGVGEVFFESIAMFTFFLLLGRFLEMRARRTAAAASANLLKLIPRLATLQSGEQIPAKSLTVGHIVRVLPGEPFPADGMILEGITTVDESMLTGESMPESRNVDDVVYAGTINIDGNVDVHVTAEKKDSLIAHIVQLQDAAQLAKPRVAEIADIVARYFVSAILIISALTWWYWQSHRPDDAFWIMLSVLVATCPCALSLATPTALTCSTTTFGRLGILLRRGHVFEAITKINRLIIDKTGTLTEGNISLKETSTYASYSEKDVLSIAAALESYANHPIAEAFGECDKMQGITNVENVIGEGLKGQYQGAAWRIGKPAFALDDPSDIGESLHQIWLSRNGEKIASFRLIDPIRESSQALVDQFHQAGIKVTMLTGDNFHSAQAVANHLGIDDVVSDVSPKGKLEYLQSRPSDEVTMMIGDGVNDAPVLAGAHLSVAMGSGTDVAKASADMVLLGDDLSKLLEARKLAAFTQKIIRQNLAWALGYNLIILPLAVMGFVAPYIAVAGMSGSSVIVVTNSLRLFKKDVIEKLRDA</sequence>
<dbReference type="Gene3D" id="3.40.50.1000">
    <property type="entry name" value="HAD superfamily/HAD-like"/>
    <property type="match status" value="1"/>
</dbReference>
<dbReference type="InterPro" id="IPR018303">
    <property type="entry name" value="ATPase_P-typ_P_site"/>
</dbReference>
<feature type="transmembrane region" description="Helical" evidence="17">
    <location>
        <begin position="272"/>
        <end position="290"/>
    </location>
</feature>
<dbReference type="InterPro" id="IPR008250">
    <property type="entry name" value="ATPase_P-typ_transduc_dom_A_sf"/>
</dbReference>
<dbReference type="PANTHER" id="PTHR43520">
    <property type="entry name" value="ATP7, ISOFORM B"/>
    <property type="match status" value="1"/>
</dbReference>
<dbReference type="Pfam" id="PF00403">
    <property type="entry name" value="HMA"/>
    <property type="match status" value="1"/>
</dbReference>
<evidence type="ECO:0000259" key="18">
    <source>
        <dbReference type="PROSITE" id="PS50846"/>
    </source>
</evidence>
<evidence type="ECO:0000256" key="2">
    <source>
        <dbReference type="ARBA" id="ARBA00006024"/>
    </source>
</evidence>
<dbReference type="InterPro" id="IPR027256">
    <property type="entry name" value="P-typ_ATPase_IB"/>
</dbReference>
<feature type="domain" description="HMA" evidence="18">
    <location>
        <begin position="91"/>
        <end position="157"/>
    </location>
</feature>
<dbReference type="InterPro" id="IPR036163">
    <property type="entry name" value="HMA_dom_sf"/>
</dbReference>
<accession>A0A1I5LG27</accession>
<dbReference type="Pfam" id="PF12156">
    <property type="entry name" value="ATPase-cat_bd"/>
    <property type="match status" value="1"/>
</dbReference>
<evidence type="ECO:0000256" key="16">
    <source>
        <dbReference type="ARBA" id="ARBA00047424"/>
    </source>
</evidence>
<dbReference type="FunFam" id="2.70.150.10:FF:000002">
    <property type="entry name" value="Copper-transporting ATPase 1, putative"/>
    <property type="match status" value="1"/>
</dbReference>
<dbReference type="InterPro" id="IPR036412">
    <property type="entry name" value="HAD-like_sf"/>
</dbReference>
<keyword evidence="9 17" id="KW-0067">ATP-binding</keyword>
<name>A0A1I5LG27_9GAMM</name>
<evidence type="ECO:0000313" key="19">
    <source>
        <dbReference type="EMBL" id="SFO96132.1"/>
    </source>
</evidence>
<dbReference type="CDD" id="cd00371">
    <property type="entry name" value="HMA"/>
    <property type="match status" value="1"/>
</dbReference>
<feature type="transmembrane region" description="Helical" evidence="17">
    <location>
        <begin position="452"/>
        <end position="472"/>
    </location>
</feature>
<evidence type="ECO:0000256" key="4">
    <source>
        <dbReference type="ARBA" id="ARBA00022475"/>
    </source>
</evidence>
<protein>
    <recommendedName>
        <fullName evidence="15">P-type Cu(2+) transporter</fullName>
        <ecNumber evidence="15">7.2.2.9</ecNumber>
    </recommendedName>
</protein>
<dbReference type="NCBIfam" id="TIGR01512">
    <property type="entry name" value="ATPase-IB2_Cd"/>
    <property type="match status" value="1"/>
</dbReference>
<evidence type="ECO:0000256" key="3">
    <source>
        <dbReference type="ARBA" id="ARBA00022448"/>
    </source>
</evidence>
<evidence type="ECO:0000256" key="17">
    <source>
        <dbReference type="RuleBase" id="RU362081"/>
    </source>
</evidence>
<evidence type="ECO:0000313" key="20">
    <source>
        <dbReference type="Proteomes" id="UP000182692"/>
    </source>
</evidence>
<dbReference type="Proteomes" id="UP000182692">
    <property type="component" value="Unassembled WGS sequence"/>
</dbReference>
<comment type="subcellular location">
    <subcellularLocation>
        <location evidence="1">Cell membrane</location>
        <topology evidence="1">Multi-pass membrane protein</topology>
    </subcellularLocation>
</comment>
<keyword evidence="12 17" id="KW-1133">Transmembrane helix</keyword>
<dbReference type="OrthoDB" id="9814270at2"/>
<dbReference type="SUPFAM" id="SSF56784">
    <property type="entry name" value="HAD-like"/>
    <property type="match status" value="1"/>
</dbReference>
<evidence type="ECO:0000256" key="10">
    <source>
        <dbReference type="ARBA" id="ARBA00022842"/>
    </source>
</evidence>
<dbReference type="GO" id="GO:0055070">
    <property type="term" value="P:copper ion homeostasis"/>
    <property type="evidence" value="ECO:0007669"/>
    <property type="project" value="TreeGrafter"/>
</dbReference>
<dbReference type="GeneID" id="35872508"/>
<dbReference type="CDD" id="cd02079">
    <property type="entry name" value="P-type_ATPase_HM"/>
    <property type="match status" value="1"/>
</dbReference>
<dbReference type="InterPro" id="IPR006121">
    <property type="entry name" value="HMA_dom"/>
</dbReference>
<dbReference type="GO" id="GO:0005524">
    <property type="term" value="F:ATP binding"/>
    <property type="evidence" value="ECO:0007669"/>
    <property type="project" value="UniProtKB-UniRule"/>
</dbReference>
<keyword evidence="7 17" id="KW-0479">Metal-binding</keyword>
<dbReference type="PRINTS" id="PR00119">
    <property type="entry name" value="CATATPASE"/>
</dbReference>
<keyword evidence="6 17" id="KW-0812">Transmembrane</keyword>
<dbReference type="STRING" id="1121869.SAMN03084138_00972"/>
<evidence type="ECO:0000256" key="15">
    <source>
        <dbReference type="ARBA" id="ARBA00038904"/>
    </source>
</evidence>
<dbReference type="NCBIfam" id="TIGR01525">
    <property type="entry name" value="ATPase-IB_hvy"/>
    <property type="match status" value="1"/>
</dbReference>
<reference evidence="19 20" key="1">
    <citation type="submission" date="2016-10" db="EMBL/GenBank/DDBJ databases">
        <authorList>
            <person name="de Groot N.N."/>
        </authorList>
    </citation>
    <scope>NUCLEOTIDE SEQUENCE [LARGE SCALE GENOMIC DNA]</scope>
    <source>
        <strain evidence="19 20">DSM 15893</strain>
    </source>
</reference>
<comment type="similarity">
    <text evidence="2 17">Belongs to the cation transport ATPase (P-type) (TC 3.A.3) family. Type IB subfamily.</text>
</comment>
<dbReference type="GO" id="GO:0016887">
    <property type="term" value="F:ATP hydrolysis activity"/>
    <property type="evidence" value="ECO:0007669"/>
    <property type="project" value="InterPro"/>
</dbReference>
<dbReference type="InterPro" id="IPR001757">
    <property type="entry name" value="P_typ_ATPase"/>
</dbReference>
<feature type="transmembrane region" description="Helical" evidence="17">
    <location>
        <begin position="211"/>
        <end position="232"/>
    </location>
</feature>
<dbReference type="SUPFAM" id="SSF81653">
    <property type="entry name" value="Calcium ATPase, transduction domain A"/>
    <property type="match status" value="1"/>
</dbReference>
<evidence type="ECO:0000256" key="11">
    <source>
        <dbReference type="ARBA" id="ARBA00022967"/>
    </source>
</evidence>
<evidence type="ECO:0000256" key="12">
    <source>
        <dbReference type="ARBA" id="ARBA00022989"/>
    </source>
</evidence>
<dbReference type="GO" id="GO:0005886">
    <property type="term" value="C:plasma membrane"/>
    <property type="evidence" value="ECO:0007669"/>
    <property type="project" value="UniProtKB-SubCell"/>
</dbReference>
<evidence type="ECO:0000256" key="7">
    <source>
        <dbReference type="ARBA" id="ARBA00022723"/>
    </source>
</evidence>
<dbReference type="InterPro" id="IPR021993">
    <property type="entry name" value="ATPase-cat-bd"/>
</dbReference>
<dbReference type="FunFam" id="3.30.70.100:FF:000005">
    <property type="entry name" value="Copper-exporting P-type ATPase A"/>
    <property type="match status" value="1"/>
</dbReference>
<comment type="catalytic activity">
    <reaction evidence="16">
        <text>Cu(2+)(in) + ATP + H2O = Cu(2+)(out) + ADP + phosphate + H(+)</text>
        <dbReference type="Rhea" id="RHEA:10376"/>
        <dbReference type="ChEBI" id="CHEBI:15377"/>
        <dbReference type="ChEBI" id="CHEBI:15378"/>
        <dbReference type="ChEBI" id="CHEBI:29036"/>
        <dbReference type="ChEBI" id="CHEBI:30616"/>
        <dbReference type="ChEBI" id="CHEBI:43474"/>
        <dbReference type="ChEBI" id="CHEBI:456216"/>
        <dbReference type="EC" id="7.2.2.9"/>
    </reaction>
</comment>
<dbReference type="GO" id="GO:0005507">
    <property type="term" value="F:copper ion binding"/>
    <property type="evidence" value="ECO:0007669"/>
    <property type="project" value="TreeGrafter"/>
</dbReference>
<dbReference type="InterPro" id="IPR023298">
    <property type="entry name" value="ATPase_P-typ_TM_dom_sf"/>
</dbReference>
<gene>
    <name evidence="19" type="ORF">SAMN03084138_00972</name>
</gene>
<dbReference type="NCBIfam" id="TIGR01511">
    <property type="entry name" value="ATPase-IB1_Cu"/>
    <property type="match status" value="1"/>
</dbReference>
<evidence type="ECO:0000256" key="1">
    <source>
        <dbReference type="ARBA" id="ARBA00004651"/>
    </source>
</evidence>
<dbReference type="SUPFAM" id="SSF55008">
    <property type="entry name" value="HMA, heavy metal-associated domain"/>
    <property type="match status" value="1"/>
</dbReference>
<evidence type="ECO:0000256" key="6">
    <source>
        <dbReference type="ARBA" id="ARBA00022692"/>
    </source>
</evidence>
<dbReference type="Gene3D" id="3.30.70.100">
    <property type="match status" value="1"/>
</dbReference>
<keyword evidence="4 17" id="KW-1003">Cell membrane</keyword>
<feature type="transmembrane region" description="Helical" evidence="17">
    <location>
        <begin position="244"/>
        <end position="266"/>
    </location>
</feature>
<dbReference type="EC" id="7.2.2.9" evidence="15"/>
<keyword evidence="5" id="KW-0597">Phosphoprotein</keyword>
<dbReference type="SUPFAM" id="SSF81665">
    <property type="entry name" value="Calcium ATPase, transmembrane domain M"/>
    <property type="match status" value="1"/>
</dbReference>
<keyword evidence="8 17" id="KW-0547">Nucleotide-binding</keyword>
<proteinExistence type="inferred from homology"/>
<feature type="transmembrane region" description="Helical" evidence="17">
    <location>
        <begin position="175"/>
        <end position="199"/>
    </location>
</feature>
<keyword evidence="10" id="KW-0460">Magnesium</keyword>
<keyword evidence="3" id="KW-0813">Transport</keyword>
<dbReference type="RefSeq" id="WP_074925515.1">
    <property type="nucleotide sequence ID" value="NZ_FOWR01000005.1"/>
</dbReference>
<evidence type="ECO:0000256" key="14">
    <source>
        <dbReference type="ARBA" id="ARBA00023136"/>
    </source>
</evidence>
<evidence type="ECO:0000256" key="13">
    <source>
        <dbReference type="ARBA" id="ARBA00023065"/>
    </source>
</evidence>
<dbReference type="PROSITE" id="PS01229">
    <property type="entry name" value="COF_2"/>
    <property type="match status" value="1"/>
</dbReference>
<feature type="transmembrane region" description="Helical" evidence="17">
    <location>
        <begin position="744"/>
        <end position="763"/>
    </location>
</feature>
<dbReference type="InterPro" id="IPR059000">
    <property type="entry name" value="ATPase_P-type_domA"/>
</dbReference>
<dbReference type="EMBL" id="FOWR01000005">
    <property type="protein sequence ID" value="SFO96132.1"/>
    <property type="molecule type" value="Genomic_DNA"/>
</dbReference>
<dbReference type="GO" id="GO:0043682">
    <property type="term" value="F:P-type divalent copper transporter activity"/>
    <property type="evidence" value="ECO:0007669"/>
    <property type="project" value="UniProtKB-EC"/>
</dbReference>
<dbReference type="PROSITE" id="PS00154">
    <property type="entry name" value="ATPASE_E1_E2"/>
    <property type="match status" value="1"/>
</dbReference>
<dbReference type="InterPro" id="IPR023214">
    <property type="entry name" value="HAD_sf"/>
</dbReference>
<organism evidence="19 20">
    <name type="scientific">Enterovibrio norvegicus DSM 15893</name>
    <dbReference type="NCBI Taxonomy" id="1121869"/>
    <lineage>
        <taxon>Bacteria</taxon>
        <taxon>Pseudomonadati</taxon>
        <taxon>Pseudomonadota</taxon>
        <taxon>Gammaproteobacteria</taxon>
        <taxon>Vibrionales</taxon>
        <taxon>Vibrionaceae</taxon>
        <taxon>Enterovibrio</taxon>
    </lineage>
</organism>
<dbReference type="Pfam" id="PF00122">
    <property type="entry name" value="E1-E2_ATPase"/>
    <property type="match status" value="1"/>
</dbReference>
<keyword evidence="13" id="KW-0406">Ion transport</keyword>
<dbReference type="AlphaFoldDB" id="A0A1I5LG27"/>
<evidence type="ECO:0000256" key="9">
    <source>
        <dbReference type="ARBA" id="ARBA00022840"/>
    </source>
</evidence>
<dbReference type="NCBIfam" id="TIGR01494">
    <property type="entry name" value="ATPase_P-type"/>
    <property type="match status" value="1"/>
</dbReference>
<dbReference type="PANTHER" id="PTHR43520:SF5">
    <property type="entry name" value="CATION-TRANSPORTING P-TYPE ATPASE-RELATED"/>
    <property type="match status" value="1"/>
</dbReference>
<dbReference type="Pfam" id="PF00702">
    <property type="entry name" value="Hydrolase"/>
    <property type="match status" value="1"/>
</dbReference>
<dbReference type="Gene3D" id="2.70.150.10">
    <property type="entry name" value="Calcium-transporting ATPase, cytoplasmic transduction domain A"/>
    <property type="match status" value="1"/>
</dbReference>
<keyword evidence="11" id="KW-1278">Translocase</keyword>